<dbReference type="Gene3D" id="3.90.180.10">
    <property type="entry name" value="Medium-chain alcohol dehydrogenases, catalytic domain"/>
    <property type="match status" value="1"/>
</dbReference>
<dbReference type="PROSITE" id="PS00606">
    <property type="entry name" value="KS3_1"/>
    <property type="match status" value="1"/>
</dbReference>
<evidence type="ECO:0000256" key="6">
    <source>
        <dbReference type="ARBA" id="ARBA00023268"/>
    </source>
</evidence>
<dbReference type="InterPro" id="IPR042104">
    <property type="entry name" value="PKS_dehydratase_sf"/>
</dbReference>
<keyword evidence="5" id="KW-0560">Oxidoreductase</keyword>
<feature type="domain" description="Ketosynthase family 3 (KS3)" evidence="10">
    <location>
        <begin position="25"/>
        <end position="453"/>
    </location>
</feature>
<dbReference type="Pfam" id="PF00698">
    <property type="entry name" value="Acyl_transf_1"/>
    <property type="match status" value="1"/>
</dbReference>
<dbReference type="SMART" id="SM00829">
    <property type="entry name" value="PKS_ER"/>
    <property type="match status" value="1"/>
</dbReference>
<dbReference type="SUPFAM" id="SSF53901">
    <property type="entry name" value="Thiolase-like"/>
    <property type="match status" value="1"/>
</dbReference>
<dbReference type="GO" id="GO:0006633">
    <property type="term" value="P:fatty acid biosynthetic process"/>
    <property type="evidence" value="ECO:0007669"/>
    <property type="project" value="InterPro"/>
</dbReference>
<dbReference type="Pfam" id="PF16197">
    <property type="entry name" value="KAsynt_C_assoc"/>
    <property type="match status" value="1"/>
</dbReference>
<dbReference type="Gene3D" id="3.40.366.10">
    <property type="entry name" value="Malonyl-Coenzyme A Acyl Carrier Protein, domain 2"/>
    <property type="match status" value="1"/>
</dbReference>
<dbReference type="PROSITE" id="PS52004">
    <property type="entry name" value="KS3_2"/>
    <property type="match status" value="1"/>
</dbReference>
<evidence type="ECO:0000256" key="4">
    <source>
        <dbReference type="ARBA" id="ARBA00022857"/>
    </source>
</evidence>
<dbReference type="CDD" id="cd05195">
    <property type="entry name" value="enoyl_red"/>
    <property type="match status" value="1"/>
</dbReference>
<feature type="domain" description="Carrier" evidence="9">
    <location>
        <begin position="2160"/>
        <end position="2236"/>
    </location>
</feature>
<dbReference type="InterPro" id="IPR032821">
    <property type="entry name" value="PKS_assoc"/>
</dbReference>
<evidence type="ECO:0000259" key="9">
    <source>
        <dbReference type="PROSITE" id="PS50075"/>
    </source>
</evidence>
<dbReference type="InterPro" id="IPR049900">
    <property type="entry name" value="PKS_mFAS_DH"/>
</dbReference>
<dbReference type="SUPFAM" id="SSF51735">
    <property type="entry name" value="NAD(P)-binding Rossmann-fold domains"/>
    <property type="match status" value="2"/>
</dbReference>
<dbReference type="PANTHER" id="PTHR43775">
    <property type="entry name" value="FATTY ACID SYNTHASE"/>
    <property type="match status" value="1"/>
</dbReference>
<dbReference type="PROSITE" id="PS50075">
    <property type="entry name" value="CARRIER"/>
    <property type="match status" value="1"/>
</dbReference>
<evidence type="ECO:0000256" key="8">
    <source>
        <dbReference type="PROSITE-ProRule" id="PRU01363"/>
    </source>
</evidence>
<feature type="region of interest" description="N-terminal hotdog fold" evidence="8">
    <location>
        <begin position="956"/>
        <end position="1080"/>
    </location>
</feature>
<sequence>MAELPPNGPEPIAIIGIGTDNTILDKSKLIVRTGCRMPGGVKSPSDFWKLLMSKGIAKSNKVPKSRYNIDAYLHPDNDRPGSFNVPGGYFLEDNLEAFDPSVFNISPVEALWMDPQQRKLLEVVFEAFESSGTSLDDVAGQKTGCYIGCFSLDFQFMTMKESDFRHSYTAMGVDTGILANRVSHVFDLKGPSITLNTACSSSLYALDLACKAIASGECDTAIVGGTNLMLTVDQQMNTAKMGVLSPNNQSRPFDELADGYGRAEGIGALYLKPLSAALRDGDPIRSVIRSTATSSNGFNQDGISRPSVQGQTDVISLAYKLGRLSPEETSYIECHGTGTTVGDPIEVTAIHKAMGVSRVGESPVLIGSVKPNVGHSEAASSIATLIKATLALESGIIPPTAGLSKLSSRIPWDQLNVQVVTEPAVFPNTSGPRRIGVNAFGYGGTNAHAILESIHSLVPDYRAHKLALPGRSDSPATLTDNIEAHSPHLLVFSAHSKSTLVENIADISSSLAEADIVDLAYTLGTRRTKFNNRTFAITHKRTFASDVSAATAEIQASPKGSAVPAFVFTGQGAQWPQMGATLLKTYPSVSASIRQLDRHLSTLKVPPTWTIEDTLLNADKSSLVNEPEYSQPLCTAIQIALVDLLSRWGVKPVATVGHSSGELGAAYAAGAISAESAVTAAYFRGKVAASLRADGAMLAVGVGAKEAQRYVDASLSPERVAVACHNSPGSTTLSGDRGAIEELKAAFDAQGIFARILQTGGKAYHSYHMREAASRYLEYLRGESVEETTRISKIPMFSTVQPDCTSIRNERIPDSYWVSNLVSPVLFDQGIRRMLSDYPAINTLIEVGPHSTLSGPLRQICQAINKGSVAYLPTLMRKENDVAQLLRLAGNLWAQNSNIDLKAVTGTQKVSSDGSIIIQTGSFIADLPTYHWTYTNPAFAESRASKEHRGMKEPRHDILGRRVIGSSILEPTWRNVLRQRDLPWLAQHKLAGEVMLPAAGYLALAIEAVSQINSQAPEPLEVHSYTMRNVEISTATVVPDDDAGTETIFRLRPMTRKLDISSDEAAHGLVGLNIRGRAEDHKSRALPKTPYKSAHLDWLDKERELGIDLGPAFHHISDVFTDRKTHIVRGDMKIARDCGLMAAESRYVLHPTVIDSCLQPLVEMMHKGHLEDMKCGVIPTYFGEATIFPPSADQLASRCVVQQWSSDVGNRSISSNVQLIAHDGALLVDMSDSRCLLYRAALPQELQGNLQRDLYMQLDWDVDADYLEWANDAGVLSGNVLGNVVVALLHKDAATRVLCLDTAFVPDLLVAKPDLRMSLGVSKSEMRDDFSRRWGSNDQLMCVDLETLFFGPEGSQTDFSLVISSADYGAEPHGLEKIRGVMPNGGHLLLHIDTSHGREFWDSTLRLAGFSGVDQLLSDGIIKTTARDLRPSMNGHHDNVEGPFLAQLEERDLSGLIRLTEGTNAMTWVTSGGLLKGNKPEFGMTAGAARTLRNEKGSLDLVTLDFDETTTEQRVADLLADIADRQRRGGRNGETEYYVQNGVAFIGRLVPHRSLNREFVPDSGELATLNQCDRPAVEAHLENGSIVYRRADGATLESLDDDEVEVHVGAIGLSELDGADDSAFLSHEMVGEVTRVGSRVQNLVPGMAVFGFALDRLSTFQRTSAQLLQPLPNGLSLTEAASLPSTFATAIYGLEELARVQGGETVVILDHLGAVGLAAVQLCHAVGARAIVVTSSTATEAYWRNSGKTFPQVILIQNGSLSNQLREVTQGRGVDIVFSSASADEAAVIECCRSLALFGRLVVSCRENTLRVAISTLLSGTPSLSFFQFDLETIIRHRPQAIAATLERCLKLCNDDKIGPLDSVHVKEPSDINKTIQSFPSDMGSGKFVANYDHNTVFKVAAASDTVRELKDRGVEALALRANITDKDELARAVAEVKPDLPIRGVVNAASIFRDMLFDKMSLDAWKDVADTKVKGSLNLHEVLKDEPLDFFVMTSSVASTLGSSGQANYSAANSFLDSLARHRHALGLPAISLILPAIFGIGHIADNPELEKAIQMKGMYGIRENEMLDAFEVAMTPQVSLPPGVHHMVVGLQPRRFGASVRAVGAHVLTDEHPQLNWVATTVEEQFGGDNARQADAVGSHQSIISIIQQSLSEDQAVEAVTPYLSRRLGRLLLIDEDSIQPTQKSVASHGLDSMIGAEFRNWVFREFKVDVPFQQLLAGSLTISDLARMLCKKVVESIG</sequence>
<dbReference type="Gene3D" id="3.10.129.110">
    <property type="entry name" value="Polyketide synthase dehydratase"/>
    <property type="match status" value="1"/>
</dbReference>
<dbReference type="InterPro" id="IPR016039">
    <property type="entry name" value="Thiolase-like"/>
</dbReference>
<dbReference type="InterPro" id="IPR013149">
    <property type="entry name" value="ADH-like_C"/>
</dbReference>
<dbReference type="Pfam" id="PF14765">
    <property type="entry name" value="PS-DH"/>
    <property type="match status" value="1"/>
</dbReference>
<dbReference type="Gene3D" id="3.40.47.10">
    <property type="match status" value="1"/>
</dbReference>
<dbReference type="GO" id="GO:0044550">
    <property type="term" value="P:secondary metabolite biosynthetic process"/>
    <property type="evidence" value="ECO:0007669"/>
    <property type="project" value="TreeGrafter"/>
</dbReference>
<feature type="active site" description="Proton acceptor; for dehydratase activity" evidence="8">
    <location>
        <position position="988"/>
    </location>
</feature>
<dbReference type="InterPro" id="IPR018201">
    <property type="entry name" value="Ketoacyl_synth_AS"/>
</dbReference>
<dbReference type="InterPro" id="IPR050091">
    <property type="entry name" value="PKS_NRPS_Biosynth_Enz"/>
</dbReference>
<dbReference type="InterPro" id="IPR016036">
    <property type="entry name" value="Malonyl_transacylase_ACP-bd"/>
</dbReference>
<dbReference type="CDD" id="cd00833">
    <property type="entry name" value="PKS"/>
    <property type="match status" value="1"/>
</dbReference>
<dbReference type="InterPro" id="IPR020807">
    <property type="entry name" value="PKS_DH"/>
</dbReference>
<dbReference type="InterPro" id="IPR011032">
    <property type="entry name" value="GroES-like_sf"/>
</dbReference>
<dbReference type="Pfam" id="PF08659">
    <property type="entry name" value="KR"/>
    <property type="match status" value="1"/>
</dbReference>
<accession>A0A1P8NTH8</accession>
<proteinExistence type="evidence at transcript level"/>
<evidence type="ECO:0000313" key="12">
    <source>
        <dbReference type="EMBL" id="APX43983.1"/>
    </source>
</evidence>
<feature type="domain" description="PKS/mFAS DH" evidence="11">
    <location>
        <begin position="956"/>
        <end position="1244"/>
    </location>
</feature>
<keyword evidence="3" id="KW-0808">Transferase</keyword>
<evidence type="ECO:0000256" key="5">
    <source>
        <dbReference type="ARBA" id="ARBA00023002"/>
    </source>
</evidence>
<reference evidence="12" key="1">
    <citation type="submission" date="2016-05" db="EMBL/GenBank/DDBJ databases">
        <authorList>
            <person name="Lavstsen T."/>
            <person name="Jespersen J.S."/>
        </authorList>
    </citation>
    <scope>NUCLEOTIDE SEQUENCE</scope>
    <source>
        <strain evidence="12">NK17</strain>
    </source>
</reference>
<dbReference type="InterPro" id="IPR009081">
    <property type="entry name" value="PP-bd_ACP"/>
</dbReference>
<dbReference type="InterPro" id="IPR020843">
    <property type="entry name" value="ER"/>
</dbReference>
<dbReference type="InterPro" id="IPR016035">
    <property type="entry name" value="Acyl_Trfase/lysoPLipase"/>
</dbReference>
<dbReference type="SMART" id="SM00825">
    <property type="entry name" value="PKS_KS"/>
    <property type="match status" value="1"/>
</dbReference>
<keyword evidence="7" id="KW-0012">Acyltransferase</keyword>
<dbReference type="InterPro" id="IPR049552">
    <property type="entry name" value="PKS_DH_N"/>
</dbReference>
<dbReference type="SMART" id="SM00827">
    <property type="entry name" value="PKS_AT"/>
    <property type="match status" value="1"/>
</dbReference>
<evidence type="ECO:0000256" key="1">
    <source>
        <dbReference type="ARBA" id="ARBA00022450"/>
    </source>
</evidence>
<dbReference type="SUPFAM" id="SSF47336">
    <property type="entry name" value="ACP-like"/>
    <property type="match status" value="1"/>
</dbReference>
<dbReference type="InterPro" id="IPR014030">
    <property type="entry name" value="Ketoacyl_synth_N"/>
</dbReference>
<dbReference type="Pfam" id="PF00550">
    <property type="entry name" value="PP-binding"/>
    <property type="match status" value="1"/>
</dbReference>
<dbReference type="Gene3D" id="3.40.50.720">
    <property type="entry name" value="NAD(P)-binding Rossmann-like Domain"/>
    <property type="match status" value="2"/>
</dbReference>
<dbReference type="Pfam" id="PF21089">
    <property type="entry name" value="PKS_DH_N"/>
    <property type="match status" value="1"/>
</dbReference>
<gene>
    <name evidence="12" type="primary">pks12</name>
</gene>
<keyword evidence="2" id="KW-0597">Phosphoprotein</keyword>
<keyword evidence="1" id="KW-0596">Phosphopantetheine</keyword>
<feature type="active site" description="Proton donor; for dehydratase activity" evidence="8">
    <location>
        <position position="1155"/>
    </location>
</feature>
<dbReference type="SUPFAM" id="SSF50129">
    <property type="entry name" value="GroES-like"/>
    <property type="match status" value="1"/>
</dbReference>
<dbReference type="PANTHER" id="PTHR43775:SF50">
    <property type="entry name" value="HIGHLY REDUCING POLYKETIDE SYNTHASE SRDA"/>
    <property type="match status" value="1"/>
</dbReference>
<keyword evidence="6" id="KW-0511">Multifunctional enzyme</keyword>
<dbReference type="SMART" id="SM00826">
    <property type="entry name" value="PKS_DH"/>
    <property type="match status" value="1"/>
</dbReference>
<organism evidence="12">
    <name type="scientific">Pestalotiopsis microspora</name>
    <dbReference type="NCBI Taxonomy" id="85828"/>
    <lineage>
        <taxon>Eukaryota</taxon>
        <taxon>Fungi</taxon>
        <taxon>Dikarya</taxon>
        <taxon>Ascomycota</taxon>
        <taxon>Pezizomycotina</taxon>
        <taxon>Sordariomycetes</taxon>
        <taxon>Xylariomycetidae</taxon>
        <taxon>Amphisphaeriales</taxon>
        <taxon>Sporocadaceae</taxon>
        <taxon>Pestalotiopsis</taxon>
    </lineage>
</organism>
<dbReference type="Pfam" id="PF00107">
    <property type="entry name" value="ADH_zinc_N"/>
    <property type="match status" value="1"/>
</dbReference>
<dbReference type="SUPFAM" id="SSF52151">
    <property type="entry name" value="FabD/lysophospholipase-like"/>
    <property type="match status" value="1"/>
</dbReference>
<dbReference type="PROSITE" id="PS52019">
    <property type="entry name" value="PKS_MFAS_DH"/>
    <property type="match status" value="1"/>
</dbReference>
<dbReference type="InterPro" id="IPR014031">
    <property type="entry name" value="Ketoacyl_synth_C"/>
</dbReference>
<dbReference type="InterPro" id="IPR013968">
    <property type="entry name" value="PKS_KR"/>
</dbReference>
<dbReference type="Pfam" id="PF02801">
    <property type="entry name" value="Ketoacyl-synt_C"/>
    <property type="match status" value="1"/>
</dbReference>
<dbReference type="GO" id="GO:0016491">
    <property type="term" value="F:oxidoreductase activity"/>
    <property type="evidence" value="ECO:0007669"/>
    <property type="project" value="UniProtKB-KW"/>
</dbReference>
<dbReference type="Gene3D" id="1.10.1200.10">
    <property type="entry name" value="ACP-like"/>
    <property type="match status" value="1"/>
</dbReference>
<dbReference type="InterPro" id="IPR036291">
    <property type="entry name" value="NAD(P)-bd_dom_sf"/>
</dbReference>
<evidence type="ECO:0000259" key="10">
    <source>
        <dbReference type="PROSITE" id="PS52004"/>
    </source>
</evidence>
<evidence type="ECO:0000256" key="3">
    <source>
        <dbReference type="ARBA" id="ARBA00022679"/>
    </source>
</evidence>
<dbReference type="EMBL" id="KX190794">
    <property type="protein sequence ID" value="APX43983.1"/>
    <property type="molecule type" value="mRNA"/>
</dbReference>
<dbReference type="Pfam" id="PF00109">
    <property type="entry name" value="ketoacyl-synt"/>
    <property type="match status" value="1"/>
</dbReference>
<evidence type="ECO:0000256" key="2">
    <source>
        <dbReference type="ARBA" id="ARBA00022553"/>
    </source>
</evidence>
<evidence type="ECO:0000259" key="11">
    <source>
        <dbReference type="PROSITE" id="PS52019"/>
    </source>
</evidence>
<dbReference type="InterPro" id="IPR036736">
    <property type="entry name" value="ACP-like_sf"/>
</dbReference>
<feature type="region of interest" description="C-terminal hotdog fold" evidence="8">
    <location>
        <begin position="1090"/>
        <end position="1244"/>
    </location>
</feature>
<dbReference type="InterPro" id="IPR014043">
    <property type="entry name" value="Acyl_transferase_dom"/>
</dbReference>
<dbReference type="InterPro" id="IPR020841">
    <property type="entry name" value="PKS_Beta-ketoAc_synthase_dom"/>
</dbReference>
<dbReference type="GO" id="GO:0004315">
    <property type="term" value="F:3-oxoacyl-[acyl-carrier-protein] synthase activity"/>
    <property type="evidence" value="ECO:0007669"/>
    <property type="project" value="InterPro"/>
</dbReference>
<dbReference type="InterPro" id="IPR001227">
    <property type="entry name" value="Ac_transferase_dom_sf"/>
</dbReference>
<evidence type="ECO:0000256" key="7">
    <source>
        <dbReference type="ARBA" id="ARBA00023315"/>
    </source>
</evidence>
<keyword evidence="4" id="KW-0521">NADP</keyword>
<dbReference type="GO" id="GO:0004312">
    <property type="term" value="F:fatty acid synthase activity"/>
    <property type="evidence" value="ECO:0007669"/>
    <property type="project" value="TreeGrafter"/>
</dbReference>
<dbReference type="InterPro" id="IPR057326">
    <property type="entry name" value="KR_dom"/>
</dbReference>
<name>A0A1P8NTH8_PESMI</name>
<protein>
    <submittedName>
        <fullName evidence="12">Polyketide synthase</fullName>
    </submittedName>
</protein>
<dbReference type="SUPFAM" id="SSF55048">
    <property type="entry name" value="Probable ACP-binding domain of malonyl-CoA ACP transacylase"/>
    <property type="match status" value="1"/>
</dbReference>
<dbReference type="InterPro" id="IPR049551">
    <property type="entry name" value="PKS_DH_C"/>
</dbReference>
<dbReference type="SMART" id="SM00822">
    <property type="entry name" value="PKS_KR"/>
    <property type="match status" value="1"/>
</dbReference>